<feature type="domain" description="WH2" evidence="2">
    <location>
        <begin position="33"/>
        <end position="50"/>
    </location>
</feature>
<gene>
    <name evidence="3" type="ORF">SVUK_LOCUS18713</name>
</gene>
<protein>
    <recommendedName>
        <fullName evidence="2">WH2 domain-containing protein</fullName>
    </recommendedName>
</protein>
<feature type="region of interest" description="Disordered" evidence="1">
    <location>
        <begin position="57"/>
        <end position="84"/>
    </location>
</feature>
<feature type="non-terminal residue" evidence="3">
    <location>
        <position position="84"/>
    </location>
</feature>
<dbReference type="PROSITE" id="PS51082">
    <property type="entry name" value="WH2"/>
    <property type="match status" value="1"/>
</dbReference>
<keyword evidence="4" id="KW-1185">Reference proteome</keyword>
<name>A0A3P7LMG3_STRVU</name>
<dbReference type="GO" id="GO:0003779">
    <property type="term" value="F:actin binding"/>
    <property type="evidence" value="ECO:0007669"/>
    <property type="project" value="InterPro"/>
</dbReference>
<proteinExistence type="predicted"/>
<dbReference type="AlphaFoldDB" id="A0A3P7LMG3"/>
<dbReference type="Proteomes" id="UP000270094">
    <property type="component" value="Unassembled WGS sequence"/>
</dbReference>
<feature type="compositionally biased region" description="Pro residues" evidence="1">
    <location>
        <begin position="1"/>
        <end position="14"/>
    </location>
</feature>
<dbReference type="OrthoDB" id="5877983at2759"/>
<dbReference type="EMBL" id="UYYB01124839">
    <property type="protein sequence ID" value="VDM83715.1"/>
    <property type="molecule type" value="Genomic_DNA"/>
</dbReference>
<feature type="region of interest" description="Disordered" evidence="1">
    <location>
        <begin position="1"/>
        <end position="34"/>
    </location>
</feature>
<evidence type="ECO:0000256" key="1">
    <source>
        <dbReference type="SAM" id="MobiDB-lite"/>
    </source>
</evidence>
<dbReference type="InterPro" id="IPR003124">
    <property type="entry name" value="WH2_dom"/>
</dbReference>
<evidence type="ECO:0000313" key="3">
    <source>
        <dbReference type="EMBL" id="VDM83715.1"/>
    </source>
</evidence>
<evidence type="ECO:0000313" key="4">
    <source>
        <dbReference type="Proteomes" id="UP000270094"/>
    </source>
</evidence>
<evidence type="ECO:0000259" key="2">
    <source>
        <dbReference type="PROSITE" id="PS51082"/>
    </source>
</evidence>
<feature type="compositionally biased region" description="Low complexity" evidence="1">
    <location>
        <begin position="15"/>
        <end position="30"/>
    </location>
</feature>
<sequence length="84" mass="8597">MPPPPPPPPPPPSLIAPSSGSSSGSGSAPINKKPTALLAEIQRGTHLRKVVTNDRSAPIIGAKPNPSHFAGGVSINQLEREPKP</sequence>
<organism evidence="3 4">
    <name type="scientific">Strongylus vulgaris</name>
    <name type="common">Blood worm</name>
    <dbReference type="NCBI Taxonomy" id="40348"/>
    <lineage>
        <taxon>Eukaryota</taxon>
        <taxon>Metazoa</taxon>
        <taxon>Ecdysozoa</taxon>
        <taxon>Nematoda</taxon>
        <taxon>Chromadorea</taxon>
        <taxon>Rhabditida</taxon>
        <taxon>Rhabditina</taxon>
        <taxon>Rhabditomorpha</taxon>
        <taxon>Strongyloidea</taxon>
        <taxon>Strongylidae</taxon>
        <taxon>Strongylus</taxon>
    </lineage>
</organism>
<accession>A0A3P7LMG3</accession>
<reference evidence="3 4" key="1">
    <citation type="submission" date="2018-11" db="EMBL/GenBank/DDBJ databases">
        <authorList>
            <consortium name="Pathogen Informatics"/>
        </authorList>
    </citation>
    <scope>NUCLEOTIDE SEQUENCE [LARGE SCALE GENOMIC DNA]</scope>
</reference>
<dbReference type="Pfam" id="PF02205">
    <property type="entry name" value="WH2"/>
    <property type="match status" value="1"/>
</dbReference>